<evidence type="ECO:0000256" key="8">
    <source>
        <dbReference type="ARBA" id="ARBA00023004"/>
    </source>
</evidence>
<evidence type="ECO:0000259" key="17">
    <source>
        <dbReference type="Pfam" id="PF00593"/>
    </source>
</evidence>
<keyword evidence="11 14" id="KW-0472">Membrane</keyword>
<evidence type="ECO:0000256" key="4">
    <source>
        <dbReference type="ARBA" id="ARBA00022452"/>
    </source>
</evidence>
<evidence type="ECO:0000256" key="10">
    <source>
        <dbReference type="ARBA" id="ARBA00023077"/>
    </source>
</evidence>
<keyword evidence="12 19" id="KW-0675">Receptor</keyword>
<dbReference type="RefSeq" id="WP_379592690.1">
    <property type="nucleotide sequence ID" value="NZ_JBHRTN010000003.1"/>
</dbReference>
<feature type="domain" description="TonB-dependent receptor-like beta-barrel" evidence="17">
    <location>
        <begin position="260"/>
        <end position="713"/>
    </location>
</feature>
<gene>
    <name evidence="19" type="ORF">ACFOD4_01020</name>
</gene>
<feature type="signal peptide" evidence="16">
    <location>
        <begin position="1"/>
        <end position="28"/>
    </location>
</feature>
<dbReference type="InterPro" id="IPR010105">
    <property type="entry name" value="TonB_sidphr_rcpt"/>
</dbReference>
<evidence type="ECO:0000256" key="1">
    <source>
        <dbReference type="ARBA" id="ARBA00004571"/>
    </source>
</evidence>
<dbReference type="InterPro" id="IPR037066">
    <property type="entry name" value="Plug_dom_sf"/>
</dbReference>
<dbReference type="PROSITE" id="PS52016">
    <property type="entry name" value="TONB_DEPENDENT_REC_3"/>
    <property type="match status" value="1"/>
</dbReference>
<evidence type="ECO:0000256" key="3">
    <source>
        <dbReference type="ARBA" id="ARBA00022448"/>
    </source>
</evidence>
<keyword evidence="4 14" id="KW-1134">Transmembrane beta strand</keyword>
<dbReference type="PANTHER" id="PTHR32552:SF68">
    <property type="entry name" value="FERRICHROME OUTER MEMBRANE TRANSPORTER_PHAGE RECEPTOR"/>
    <property type="match status" value="1"/>
</dbReference>
<evidence type="ECO:0000256" key="7">
    <source>
        <dbReference type="ARBA" id="ARBA00022729"/>
    </source>
</evidence>
<evidence type="ECO:0000256" key="6">
    <source>
        <dbReference type="ARBA" id="ARBA00022692"/>
    </source>
</evidence>
<evidence type="ECO:0000313" key="19">
    <source>
        <dbReference type="EMBL" id="MFC3123626.1"/>
    </source>
</evidence>
<evidence type="ECO:0000256" key="11">
    <source>
        <dbReference type="ARBA" id="ARBA00023136"/>
    </source>
</evidence>
<name>A0ABV7FYZ7_9PROT</name>
<keyword evidence="20" id="KW-1185">Reference proteome</keyword>
<evidence type="ECO:0000256" key="9">
    <source>
        <dbReference type="ARBA" id="ARBA00023065"/>
    </source>
</evidence>
<evidence type="ECO:0000256" key="2">
    <source>
        <dbReference type="ARBA" id="ARBA00009810"/>
    </source>
</evidence>
<keyword evidence="13 14" id="KW-0998">Cell outer membrane</keyword>
<dbReference type="Proteomes" id="UP001595593">
    <property type="component" value="Unassembled WGS sequence"/>
</dbReference>
<reference evidence="20" key="1">
    <citation type="journal article" date="2019" name="Int. J. Syst. Evol. Microbiol.">
        <title>The Global Catalogue of Microorganisms (GCM) 10K type strain sequencing project: providing services to taxonomists for standard genome sequencing and annotation.</title>
        <authorList>
            <consortium name="The Broad Institute Genomics Platform"/>
            <consortium name="The Broad Institute Genome Sequencing Center for Infectious Disease"/>
            <person name="Wu L."/>
            <person name="Ma J."/>
        </authorList>
    </citation>
    <scope>NUCLEOTIDE SEQUENCE [LARGE SCALE GENOMIC DNA]</scope>
    <source>
        <strain evidence="20">KCTC 52094</strain>
    </source>
</reference>
<protein>
    <submittedName>
        <fullName evidence="19">TonB-dependent siderophore receptor</fullName>
    </submittedName>
</protein>
<comment type="similarity">
    <text evidence="2 14 15">Belongs to the TonB-dependent receptor family.</text>
</comment>
<keyword evidence="9" id="KW-0406">Ion transport</keyword>
<dbReference type="NCBIfam" id="TIGR01783">
    <property type="entry name" value="TonB-siderophor"/>
    <property type="match status" value="1"/>
</dbReference>
<dbReference type="Pfam" id="PF07715">
    <property type="entry name" value="Plug"/>
    <property type="match status" value="1"/>
</dbReference>
<evidence type="ECO:0000313" key="20">
    <source>
        <dbReference type="Proteomes" id="UP001595593"/>
    </source>
</evidence>
<sequence>MPHPRPACRAARLSLLLAATALCPVAFADGAWAQGIGSMPSTPADTLLLPEVNVGAVGERALDPIRGYVASQEITGTKTDTPLIENPQSISVIPRDQIDARQAQTLGEALRYTAGVRGENYGTDSRTDWFQIRGFNAQDNGIFLNGLRYNTGYAGSMFETYGLERYEVLRGPTSVLYGQIAPGGLVNMVQRRPTDFSQGEVRLSAGLHDRFQGQGYASGSLTPDGSLQYGITGLVRDADTTVDYVEDDRIFVAPTVTWKPTEDTSVTVLGYYQRDRTSGNQFLPYEGSVVPTPFGRISRDRFTGEPGFDKFDRTQFGVGYELSHRFNEVFSFQQNLRYGQTEIRWDQVYGGGLQADQRTLNRFAYRANIDVATFQVDNQLKARFTTGPAEHTVLAGFDYSRVNYRNAQFFAFAPGLDVFTPVYGSPIPDLGNSYDNVRQVNQQYGLYLQDQIRFDRLVLLAGIRQDWAYSDIDDRDAGGVRSYQNDNAFTWRLGALYLTDIGLAPYASYARSFQPQIGTDGQGIARGWRPLKGEQYEIGLKFQPNGVRSFVQLAAFELTQQNTLSADPADTFQQVSTGEIRVRGVELEGVAELGAGVSMVGNLTVLDPEITESGTVNDIPGIGLVPEQGQRPAGVAKTNAALYVEYSFANAFTGPLGGLTLGFGTRYLGNTTATPGGRVVPSTTLFDAALRYDFSKISERAKGLEFALTASNLADTRYVGRCSGESGCFYGNRLNVLGSLAYRW</sequence>
<keyword evidence="5" id="KW-0410">Iron transport</keyword>
<dbReference type="Pfam" id="PF00593">
    <property type="entry name" value="TonB_dep_Rec_b-barrel"/>
    <property type="match status" value="1"/>
</dbReference>
<keyword evidence="10 15" id="KW-0798">TonB box</keyword>
<feature type="chain" id="PRO_5047224227" evidence="16">
    <location>
        <begin position="29"/>
        <end position="744"/>
    </location>
</feature>
<organism evidence="19 20">
    <name type="scientific">Teichococcus globiformis</name>
    <dbReference type="NCBI Taxonomy" id="2307229"/>
    <lineage>
        <taxon>Bacteria</taxon>
        <taxon>Pseudomonadati</taxon>
        <taxon>Pseudomonadota</taxon>
        <taxon>Alphaproteobacteria</taxon>
        <taxon>Acetobacterales</taxon>
        <taxon>Roseomonadaceae</taxon>
        <taxon>Roseomonas</taxon>
    </lineage>
</organism>
<evidence type="ECO:0000256" key="16">
    <source>
        <dbReference type="SAM" id="SignalP"/>
    </source>
</evidence>
<evidence type="ECO:0000256" key="13">
    <source>
        <dbReference type="ARBA" id="ARBA00023237"/>
    </source>
</evidence>
<dbReference type="InterPro" id="IPR036942">
    <property type="entry name" value="Beta-barrel_TonB_sf"/>
</dbReference>
<evidence type="ECO:0000256" key="15">
    <source>
        <dbReference type="RuleBase" id="RU003357"/>
    </source>
</evidence>
<dbReference type="InterPro" id="IPR000531">
    <property type="entry name" value="Beta-barrel_TonB"/>
</dbReference>
<dbReference type="PANTHER" id="PTHR32552">
    <property type="entry name" value="FERRICHROME IRON RECEPTOR-RELATED"/>
    <property type="match status" value="1"/>
</dbReference>
<keyword evidence="7 16" id="KW-0732">Signal</keyword>
<comment type="caution">
    <text evidence="19">The sequence shown here is derived from an EMBL/GenBank/DDBJ whole genome shotgun (WGS) entry which is preliminary data.</text>
</comment>
<evidence type="ECO:0000256" key="5">
    <source>
        <dbReference type="ARBA" id="ARBA00022496"/>
    </source>
</evidence>
<feature type="domain" description="TonB-dependent receptor plug" evidence="18">
    <location>
        <begin position="83"/>
        <end position="184"/>
    </location>
</feature>
<dbReference type="Gene3D" id="2.40.170.20">
    <property type="entry name" value="TonB-dependent receptor, beta-barrel domain"/>
    <property type="match status" value="1"/>
</dbReference>
<dbReference type="InterPro" id="IPR039426">
    <property type="entry name" value="TonB-dep_rcpt-like"/>
</dbReference>
<accession>A0ABV7FYZ7</accession>
<keyword evidence="6 14" id="KW-0812">Transmembrane</keyword>
<keyword evidence="8" id="KW-0408">Iron</keyword>
<dbReference type="EMBL" id="JBHRTN010000003">
    <property type="protein sequence ID" value="MFC3123626.1"/>
    <property type="molecule type" value="Genomic_DNA"/>
</dbReference>
<evidence type="ECO:0000259" key="18">
    <source>
        <dbReference type="Pfam" id="PF07715"/>
    </source>
</evidence>
<evidence type="ECO:0000256" key="12">
    <source>
        <dbReference type="ARBA" id="ARBA00023170"/>
    </source>
</evidence>
<comment type="subcellular location">
    <subcellularLocation>
        <location evidence="1 14">Cell outer membrane</location>
        <topology evidence="1 14">Multi-pass membrane protein</topology>
    </subcellularLocation>
</comment>
<proteinExistence type="inferred from homology"/>
<dbReference type="SUPFAM" id="SSF56935">
    <property type="entry name" value="Porins"/>
    <property type="match status" value="1"/>
</dbReference>
<dbReference type="CDD" id="cd01347">
    <property type="entry name" value="ligand_gated_channel"/>
    <property type="match status" value="1"/>
</dbReference>
<keyword evidence="3 14" id="KW-0813">Transport</keyword>
<dbReference type="InterPro" id="IPR012910">
    <property type="entry name" value="Plug_dom"/>
</dbReference>
<dbReference type="Gene3D" id="2.170.130.10">
    <property type="entry name" value="TonB-dependent receptor, plug domain"/>
    <property type="match status" value="1"/>
</dbReference>
<evidence type="ECO:0000256" key="14">
    <source>
        <dbReference type="PROSITE-ProRule" id="PRU01360"/>
    </source>
</evidence>